<keyword evidence="1" id="KW-0560">Oxidoreductase</keyword>
<dbReference type="Gene3D" id="2.30.110.10">
    <property type="entry name" value="Electron Transport, Fmn-binding Protein, Chain A"/>
    <property type="match status" value="1"/>
</dbReference>
<dbReference type="Pfam" id="PF01243">
    <property type="entry name" value="PNPOx_N"/>
    <property type="match status" value="1"/>
</dbReference>
<keyword evidence="4" id="KW-1185">Reference proteome</keyword>
<evidence type="ECO:0000259" key="2">
    <source>
        <dbReference type="Pfam" id="PF01243"/>
    </source>
</evidence>
<dbReference type="Proteomes" id="UP001612928">
    <property type="component" value="Unassembled WGS sequence"/>
</dbReference>
<proteinExistence type="predicted"/>
<comment type="caution">
    <text evidence="3">The sequence shown here is derived from an EMBL/GenBank/DDBJ whole genome shotgun (WGS) entry which is preliminary data.</text>
</comment>
<feature type="domain" description="Pyridoxamine 5'-phosphate oxidase N-terminal" evidence="2">
    <location>
        <begin position="17"/>
        <end position="135"/>
    </location>
</feature>
<sequence length="140" mass="14790">MTAFGRTPSRGGPPAGAAETFLAEPHVATLTTLRPDGSPHVAPVRFTWDGDAGLVRVLTVAASRKARNLTAAPDGGRVALCQVTGPRWITFEGTAAVRADQGRVAEVARRYAERYGSPPPAPPGRVVIEIAVDRIMHLNT</sequence>
<gene>
    <name evidence="3" type="ORF">ACIBP5_28045</name>
</gene>
<dbReference type="InterPro" id="IPR019920">
    <property type="entry name" value="F420-binding_dom_put"/>
</dbReference>
<reference evidence="3 4" key="1">
    <citation type="submission" date="2024-10" db="EMBL/GenBank/DDBJ databases">
        <title>The Natural Products Discovery Center: Release of the First 8490 Sequenced Strains for Exploring Actinobacteria Biosynthetic Diversity.</title>
        <authorList>
            <person name="Kalkreuter E."/>
            <person name="Kautsar S.A."/>
            <person name="Yang D."/>
            <person name="Bader C.D."/>
            <person name="Teijaro C.N."/>
            <person name="Fluegel L."/>
            <person name="Davis C.M."/>
            <person name="Simpson J.R."/>
            <person name="Lauterbach L."/>
            <person name="Steele A.D."/>
            <person name="Gui C."/>
            <person name="Meng S."/>
            <person name="Li G."/>
            <person name="Viehrig K."/>
            <person name="Ye F."/>
            <person name="Su P."/>
            <person name="Kiefer A.F."/>
            <person name="Nichols A."/>
            <person name="Cepeda A.J."/>
            <person name="Yan W."/>
            <person name="Fan B."/>
            <person name="Jiang Y."/>
            <person name="Adhikari A."/>
            <person name="Zheng C.-J."/>
            <person name="Schuster L."/>
            <person name="Cowan T.M."/>
            <person name="Smanski M.J."/>
            <person name="Chevrette M.G."/>
            <person name="De Carvalho L.P.S."/>
            <person name="Shen B."/>
        </authorList>
    </citation>
    <scope>NUCLEOTIDE SEQUENCE [LARGE SCALE GENOMIC DNA]</scope>
    <source>
        <strain evidence="3 4">NPDC049503</strain>
    </source>
</reference>
<evidence type="ECO:0000256" key="1">
    <source>
        <dbReference type="ARBA" id="ARBA00023002"/>
    </source>
</evidence>
<dbReference type="RefSeq" id="WP_397024015.1">
    <property type="nucleotide sequence ID" value="NZ_JBITMB010000007.1"/>
</dbReference>
<dbReference type="EMBL" id="JBITMB010000007">
    <property type="protein sequence ID" value="MFI7443841.1"/>
    <property type="molecule type" value="Genomic_DNA"/>
</dbReference>
<organism evidence="3 4">
    <name type="scientific">Nonomuraea indica</name>
    <dbReference type="NCBI Taxonomy" id="1581193"/>
    <lineage>
        <taxon>Bacteria</taxon>
        <taxon>Bacillati</taxon>
        <taxon>Actinomycetota</taxon>
        <taxon>Actinomycetes</taxon>
        <taxon>Streptosporangiales</taxon>
        <taxon>Streptosporangiaceae</taxon>
        <taxon>Nonomuraea</taxon>
    </lineage>
</organism>
<evidence type="ECO:0000313" key="3">
    <source>
        <dbReference type="EMBL" id="MFI7443841.1"/>
    </source>
</evidence>
<dbReference type="SUPFAM" id="SSF50475">
    <property type="entry name" value="FMN-binding split barrel"/>
    <property type="match status" value="1"/>
</dbReference>
<dbReference type="PANTHER" id="PTHR35176:SF1">
    <property type="entry name" value="F420H(2)-DEPENDENT BILIVERDIN REDUCTASE"/>
    <property type="match status" value="1"/>
</dbReference>
<dbReference type="NCBIfam" id="TIGR03618">
    <property type="entry name" value="Rv1155_F420"/>
    <property type="match status" value="1"/>
</dbReference>
<dbReference type="InterPro" id="IPR011576">
    <property type="entry name" value="Pyridox_Oxase_N"/>
</dbReference>
<dbReference type="PANTHER" id="PTHR35176">
    <property type="entry name" value="HEME OXYGENASE HI_0854-RELATED"/>
    <property type="match status" value="1"/>
</dbReference>
<protein>
    <submittedName>
        <fullName evidence="3">Pyridoxamine 5'-phosphate oxidase family protein</fullName>
    </submittedName>
</protein>
<accession>A0ABW8AAQ7</accession>
<dbReference type="InterPro" id="IPR052019">
    <property type="entry name" value="F420H2_bilvrd_red/Heme_oxyg"/>
</dbReference>
<name>A0ABW8AAQ7_9ACTN</name>
<evidence type="ECO:0000313" key="4">
    <source>
        <dbReference type="Proteomes" id="UP001612928"/>
    </source>
</evidence>
<dbReference type="InterPro" id="IPR012349">
    <property type="entry name" value="Split_barrel_FMN-bd"/>
</dbReference>